<accession>A0ABM1DYX2</accession>
<feature type="region of interest" description="Disordered" evidence="1">
    <location>
        <begin position="364"/>
        <end position="391"/>
    </location>
</feature>
<gene>
    <name evidence="4" type="primary">LOC106807349</name>
</gene>
<feature type="signal peptide" evidence="2">
    <location>
        <begin position="1"/>
        <end position="18"/>
    </location>
</feature>
<proteinExistence type="predicted"/>
<dbReference type="GeneID" id="106807349"/>
<evidence type="ECO:0000256" key="2">
    <source>
        <dbReference type="SAM" id="SignalP"/>
    </source>
</evidence>
<feature type="region of interest" description="Disordered" evidence="1">
    <location>
        <begin position="224"/>
        <end position="250"/>
    </location>
</feature>
<dbReference type="Proteomes" id="UP000695022">
    <property type="component" value="Unplaced"/>
</dbReference>
<name>A0ABM1DYX2_PRICU</name>
<feature type="chain" id="PRO_5046017879" evidence="2">
    <location>
        <begin position="19"/>
        <end position="391"/>
    </location>
</feature>
<protein>
    <submittedName>
        <fullName evidence="4">Uncharacterized protein LOC106807349 isoform X1</fullName>
    </submittedName>
</protein>
<evidence type="ECO:0000313" key="3">
    <source>
        <dbReference type="Proteomes" id="UP000695022"/>
    </source>
</evidence>
<evidence type="ECO:0000256" key="1">
    <source>
        <dbReference type="SAM" id="MobiDB-lite"/>
    </source>
</evidence>
<organism evidence="3 4">
    <name type="scientific">Priapulus caudatus</name>
    <name type="common">Priapulid worm</name>
    <dbReference type="NCBI Taxonomy" id="37621"/>
    <lineage>
        <taxon>Eukaryota</taxon>
        <taxon>Metazoa</taxon>
        <taxon>Ecdysozoa</taxon>
        <taxon>Scalidophora</taxon>
        <taxon>Priapulida</taxon>
        <taxon>Priapulimorpha</taxon>
        <taxon>Priapulimorphida</taxon>
        <taxon>Priapulidae</taxon>
        <taxon>Priapulus</taxon>
    </lineage>
</organism>
<keyword evidence="3" id="KW-1185">Reference proteome</keyword>
<keyword evidence="2" id="KW-0732">Signal</keyword>
<sequence>MLWAGFLLPLLITVTAVASQVYPGFGQGPSSTFGVVGSVAQIRPPGVGSFGPIATVGGTHNVYESPYGYSFGDVPNRQGYDGAMPGYNRDSLVNIAFGDVGVYGNQQAGRGLAGISLATNQHASRGLSGVPLAFNQRAGRGLAGIPLATNQHAGRRLSGVPLTINQRAGRGLAGVPFTGYQQHPIRQVTTSQLIGSKQPARLVPVSHASGKAQSGAGVEAVYSEKHDEGGGGKGVEVNEKKKQQQHEQEKTAVFQKGYDAKKYKLENAGYDFDRGFRYAYQYGHLFFNPVPAYFNGQKIPVGYPYGRGGATYGGAGYGFNEGRGKRKLEEYSQDARDDGTAVVGRATYVSPTVDDKETYASATDAGRASYAAPTTGGRATYVSATDGGRAT</sequence>
<reference evidence="4" key="1">
    <citation type="submission" date="2025-08" db="UniProtKB">
        <authorList>
            <consortium name="RefSeq"/>
        </authorList>
    </citation>
    <scope>IDENTIFICATION</scope>
</reference>
<evidence type="ECO:0000313" key="4">
    <source>
        <dbReference type="RefSeq" id="XP_014665143.1"/>
    </source>
</evidence>
<dbReference type="RefSeq" id="XP_014665143.1">
    <property type="nucleotide sequence ID" value="XM_014809657.1"/>
</dbReference>